<evidence type="ECO:0000259" key="4">
    <source>
        <dbReference type="Pfam" id="PF13458"/>
    </source>
</evidence>
<dbReference type="PANTHER" id="PTHR30483:SF6">
    <property type="entry name" value="PERIPLASMIC BINDING PROTEIN OF ABC TRANSPORTER FOR NATURAL AMINO ACIDS"/>
    <property type="match status" value="1"/>
</dbReference>
<evidence type="ECO:0000256" key="3">
    <source>
        <dbReference type="SAM" id="SignalP"/>
    </source>
</evidence>
<dbReference type="RefSeq" id="WP_119480735.1">
    <property type="nucleotide sequence ID" value="NZ_QXTG01000001.1"/>
</dbReference>
<keyword evidence="6" id="KW-1185">Reference proteome</keyword>
<dbReference type="CDD" id="cd06346">
    <property type="entry name" value="PBP1_ABC_ligand_binding-like"/>
    <property type="match status" value="1"/>
</dbReference>
<dbReference type="Gene3D" id="3.40.50.2300">
    <property type="match status" value="2"/>
</dbReference>
<dbReference type="PROSITE" id="PS51257">
    <property type="entry name" value="PROKAR_LIPOPROTEIN"/>
    <property type="match status" value="1"/>
</dbReference>
<evidence type="ECO:0000256" key="2">
    <source>
        <dbReference type="ARBA" id="ARBA00022729"/>
    </source>
</evidence>
<dbReference type="PANTHER" id="PTHR30483">
    <property type="entry name" value="LEUCINE-SPECIFIC-BINDING PROTEIN"/>
    <property type="match status" value="1"/>
</dbReference>
<protein>
    <submittedName>
        <fullName evidence="5">Branched-chain amino acid ABC transporter substrate-binding protein</fullName>
    </submittedName>
</protein>
<organism evidence="5 6">
    <name type="scientific">Amnibacterium setariae</name>
    <dbReference type="NCBI Taxonomy" id="2306585"/>
    <lineage>
        <taxon>Bacteria</taxon>
        <taxon>Bacillati</taxon>
        <taxon>Actinomycetota</taxon>
        <taxon>Actinomycetes</taxon>
        <taxon>Micrococcales</taxon>
        <taxon>Microbacteriaceae</taxon>
        <taxon>Amnibacterium</taxon>
    </lineage>
</organism>
<proteinExistence type="inferred from homology"/>
<keyword evidence="2 3" id="KW-0732">Signal</keyword>
<dbReference type="OrthoDB" id="7337537at2"/>
<dbReference type="InterPro" id="IPR028082">
    <property type="entry name" value="Peripla_BP_I"/>
</dbReference>
<dbReference type="EMBL" id="QXTG01000001">
    <property type="protein sequence ID" value="RIX30374.1"/>
    <property type="molecule type" value="Genomic_DNA"/>
</dbReference>
<dbReference type="InterPro" id="IPR028081">
    <property type="entry name" value="Leu-bd"/>
</dbReference>
<sequence>MPGIRRGRRAALAIAMTAAAAVALTACSNSPSSTSSSSGPLDLKIGTLLPQTGTLAVLGPPEIAGVSLAIADINKADAGIKVTSVQKDSGDTSTNIATQSVTSLLSSGVSAIVGAASSSVSLSVIDQITKAKVVQFSPANTSPTFTTYKDDGYYFRDAPSDVLQGRVLGQAVLKGGAINVAVLYQNDSYGQGLNTNVKSAIEGGGGTVAADVSFDPNATNFSAEVSKALSSKPDALVVISFDQIKSISQEIDKAGYPFSKVWGADGNYGVITPDFKNVDIAGAQFTNPGVVATDDFKNRLQAQVKADGQKELSVFSYAPESYDATTLIALAALVGGKTDGTTIRDNLAQVSSGGEKCKSFEECAKLVKSGKKDIDYDGVSGPVSLDKNGDPSQAYISIYKYAKGNTSSAVGSEFGDLTKQ</sequence>
<feature type="domain" description="Leucine-binding protein" evidence="4">
    <location>
        <begin position="43"/>
        <end position="350"/>
    </location>
</feature>
<evidence type="ECO:0000313" key="5">
    <source>
        <dbReference type="EMBL" id="RIX30374.1"/>
    </source>
</evidence>
<dbReference type="SUPFAM" id="SSF53822">
    <property type="entry name" value="Periplasmic binding protein-like I"/>
    <property type="match status" value="1"/>
</dbReference>
<feature type="chain" id="PRO_5038581609" evidence="3">
    <location>
        <begin position="26"/>
        <end position="420"/>
    </location>
</feature>
<dbReference type="InterPro" id="IPR051010">
    <property type="entry name" value="BCAA_transport"/>
</dbReference>
<evidence type="ECO:0000313" key="6">
    <source>
        <dbReference type="Proteomes" id="UP000265742"/>
    </source>
</evidence>
<dbReference type="AlphaFoldDB" id="A0A3A1U0D9"/>
<comment type="similarity">
    <text evidence="1">Belongs to the leucine-binding protein family.</text>
</comment>
<reference evidence="6" key="1">
    <citation type="submission" date="2018-09" db="EMBL/GenBank/DDBJ databases">
        <authorList>
            <person name="Kim I."/>
        </authorList>
    </citation>
    <scope>NUCLEOTIDE SEQUENCE [LARGE SCALE GENOMIC DNA]</scope>
    <source>
        <strain evidence="6">DD4a</strain>
    </source>
</reference>
<accession>A0A3A1U0D9</accession>
<evidence type="ECO:0000256" key="1">
    <source>
        <dbReference type="ARBA" id="ARBA00010062"/>
    </source>
</evidence>
<gene>
    <name evidence="5" type="ORF">D1781_02770</name>
</gene>
<comment type="caution">
    <text evidence="5">The sequence shown here is derived from an EMBL/GenBank/DDBJ whole genome shotgun (WGS) entry which is preliminary data.</text>
</comment>
<dbReference type="Proteomes" id="UP000265742">
    <property type="component" value="Unassembled WGS sequence"/>
</dbReference>
<dbReference type="Pfam" id="PF13458">
    <property type="entry name" value="Peripla_BP_6"/>
    <property type="match status" value="1"/>
</dbReference>
<name>A0A3A1U0D9_9MICO</name>
<feature type="signal peptide" evidence="3">
    <location>
        <begin position="1"/>
        <end position="25"/>
    </location>
</feature>